<proteinExistence type="predicted"/>
<reference evidence="1 2" key="1">
    <citation type="submission" date="2020-01" db="EMBL/GenBank/DDBJ databases">
        <title>Identification and distribution of gene clusters putatively required for synthesis of sphingolipid metabolism inhibitors in phylogenetically diverse species of the filamentous fungus Fusarium.</title>
        <authorList>
            <person name="Kim H.-S."/>
            <person name="Busman M."/>
            <person name="Brown D.W."/>
            <person name="Divon H."/>
            <person name="Uhlig S."/>
            <person name="Proctor R.H."/>
        </authorList>
    </citation>
    <scope>NUCLEOTIDE SEQUENCE [LARGE SCALE GENOMIC DNA]</scope>
    <source>
        <strain evidence="1 2">NRRL 20459</strain>
    </source>
</reference>
<dbReference type="OrthoDB" id="4806845at2759"/>
<comment type="caution">
    <text evidence="1">The sequence shown here is derived from an EMBL/GenBank/DDBJ whole genome shotgun (WGS) entry which is preliminary data.</text>
</comment>
<sequence length="347" mass="39829">MDLSNDLRQTYDVSENPALAQFDLQTRSPPVTTLQSVGHTTLGLDCLLIVIRRLYSYLFARYSARSPVNLAAEAENPILQMAWQDFGEESAQDWPALKRQILERFNPTEAFPQEIWFENLCFSPLMLKTFWSRPEHHLYRVRLVKSGSLWSRLEWAEEDLVRQSTMVVDQKKAQNLTFQEHIDQNFGWKKQDDGTEALYACRRPPIARIKYTKDKGLEPFPFQDIKNIRLPIAGADKDENYIPVASRSLYTLLAAVFLVKTGQNDCVRTYEFVGSELVLSPSGPFCAGRSRSLQTQESGKVMLFYAHSKDDSMIHSGYGEFASRPIKTDMDAAINAMSAEYEDEWKR</sequence>
<gene>
    <name evidence="1" type="ORF">FALBO_5364</name>
</gene>
<dbReference type="Proteomes" id="UP000554235">
    <property type="component" value="Unassembled WGS sequence"/>
</dbReference>
<accession>A0A8H4LHV1</accession>
<evidence type="ECO:0000313" key="2">
    <source>
        <dbReference type="Proteomes" id="UP000554235"/>
    </source>
</evidence>
<protein>
    <submittedName>
        <fullName evidence="1">Uncharacterized protein</fullName>
    </submittedName>
</protein>
<evidence type="ECO:0000313" key="1">
    <source>
        <dbReference type="EMBL" id="KAF4467769.1"/>
    </source>
</evidence>
<organism evidence="1 2">
    <name type="scientific">Fusarium albosuccineum</name>
    <dbReference type="NCBI Taxonomy" id="1237068"/>
    <lineage>
        <taxon>Eukaryota</taxon>
        <taxon>Fungi</taxon>
        <taxon>Dikarya</taxon>
        <taxon>Ascomycota</taxon>
        <taxon>Pezizomycotina</taxon>
        <taxon>Sordariomycetes</taxon>
        <taxon>Hypocreomycetidae</taxon>
        <taxon>Hypocreales</taxon>
        <taxon>Nectriaceae</taxon>
        <taxon>Fusarium</taxon>
        <taxon>Fusarium decemcellulare species complex</taxon>
    </lineage>
</organism>
<keyword evidence="2" id="KW-1185">Reference proteome</keyword>
<dbReference type="AlphaFoldDB" id="A0A8H4LHV1"/>
<dbReference type="EMBL" id="JAADYS010000697">
    <property type="protein sequence ID" value="KAF4467769.1"/>
    <property type="molecule type" value="Genomic_DNA"/>
</dbReference>
<name>A0A8H4LHV1_9HYPO</name>